<dbReference type="Pfam" id="PF01136">
    <property type="entry name" value="Peptidase_U32"/>
    <property type="match status" value="1"/>
</dbReference>
<comment type="caution">
    <text evidence="1">The sequence shown here is derived from an EMBL/GenBank/DDBJ whole genome shotgun (WGS) entry which is preliminary data.</text>
</comment>
<dbReference type="PANTHER" id="PTHR30217">
    <property type="entry name" value="PEPTIDASE U32 FAMILY"/>
    <property type="match status" value="1"/>
</dbReference>
<protein>
    <submittedName>
        <fullName evidence="1">Putative protease</fullName>
    </submittedName>
</protein>
<proteinExistence type="predicted"/>
<keyword evidence="2" id="KW-1185">Reference proteome</keyword>
<name>A0A368X7D7_9BACI</name>
<keyword evidence="1" id="KW-0378">Hydrolase</keyword>
<organism evidence="1 2">
    <name type="scientific">Saliterribacillus persicus</name>
    <dbReference type="NCBI Taxonomy" id="930114"/>
    <lineage>
        <taxon>Bacteria</taxon>
        <taxon>Bacillati</taxon>
        <taxon>Bacillota</taxon>
        <taxon>Bacilli</taxon>
        <taxon>Bacillales</taxon>
        <taxon>Bacillaceae</taxon>
        <taxon>Saliterribacillus</taxon>
    </lineage>
</organism>
<gene>
    <name evidence="1" type="ORF">DFR57_1162</name>
</gene>
<dbReference type="GO" id="GO:0008233">
    <property type="term" value="F:peptidase activity"/>
    <property type="evidence" value="ECO:0007669"/>
    <property type="project" value="UniProtKB-KW"/>
</dbReference>
<dbReference type="InterPro" id="IPR001539">
    <property type="entry name" value="Peptidase_U32"/>
</dbReference>
<evidence type="ECO:0000313" key="1">
    <source>
        <dbReference type="EMBL" id="RCW63725.1"/>
    </source>
</evidence>
<dbReference type="Proteomes" id="UP000252585">
    <property type="component" value="Unassembled WGS sequence"/>
</dbReference>
<sequence>MMQHKYQPELIVNARDFHEVEMLILAGADIIEIGHQSFGLRTLGDINLEDINRATSLAHKHGKQIRVLVNAIFNNSRINEVKEYLNALNEIRVDAVVISDPAILTLIKEMQFDIPLHWNPETLGTNTQTLKFWVKRGIERVSVSNELSLESIEKINKELSVPIDIQVQGMTNIFQSKRNLVKNYYNHIDEALKTNSAYYIRQPKEEPGTYPVYEDTNGTHIMSKEDLCMIEYIPAILARSISGLKINGFLQSKENHISNTKIYRTAIDQSLENKVIDTNYFKKLKYLIIKSQDKDRSLGTGFYFKEQIY</sequence>
<keyword evidence="1" id="KW-0645">Protease</keyword>
<dbReference type="InterPro" id="IPR051454">
    <property type="entry name" value="RNA/ubiquinone_mod_enzymes"/>
</dbReference>
<reference evidence="1 2" key="1">
    <citation type="submission" date="2018-07" db="EMBL/GenBank/DDBJ databases">
        <title>Genomic Encyclopedia of Type Strains, Phase IV (KMG-IV): sequencing the most valuable type-strain genomes for metagenomic binning, comparative biology and taxonomic classification.</title>
        <authorList>
            <person name="Goeker M."/>
        </authorList>
    </citation>
    <scope>NUCLEOTIDE SEQUENCE [LARGE SCALE GENOMIC DNA]</scope>
    <source>
        <strain evidence="1 2">DSM 27696</strain>
    </source>
</reference>
<evidence type="ECO:0000313" key="2">
    <source>
        <dbReference type="Proteomes" id="UP000252585"/>
    </source>
</evidence>
<dbReference type="AlphaFoldDB" id="A0A368X7D7"/>
<accession>A0A368X7D7</accession>
<dbReference type="PANTHER" id="PTHR30217:SF7">
    <property type="entry name" value="TRNA HYDROXYLATION PROTEIN P2"/>
    <property type="match status" value="1"/>
</dbReference>
<dbReference type="GO" id="GO:0006508">
    <property type="term" value="P:proteolysis"/>
    <property type="evidence" value="ECO:0007669"/>
    <property type="project" value="UniProtKB-KW"/>
</dbReference>
<dbReference type="EMBL" id="QPJJ01000016">
    <property type="protein sequence ID" value="RCW63725.1"/>
    <property type="molecule type" value="Genomic_DNA"/>
</dbReference>